<dbReference type="GO" id="GO:0005634">
    <property type="term" value="C:nucleus"/>
    <property type="evidence" value="ECO:0007669"/>
    <property type="project" value="TreeGrafter"/>
</dbReference>
<comment type="similarity">
    <text evidence="1">Belongs to the MOG1 family.</text>
</comment>
<comment type="caution">
    <text evidence="4">The sequence shown here is derived from an EMBL/GenBank/DDBJ whole genome shotgun (WGS) entry which is preliminary data.</text>
</comment>
<evidence type="ECO:0000313" key="4">
    <source>
        <dbReference type="EMBL" id="KAG9390791.1"/>
    </source>
</evidence>
<accession>A0A8J6DZR6</accession>
<dbReference type="EMBL" id="JAHDYR010000062">
    <property type="protein sequence ID" value="KAG9390791.1"/>
    <property type="molecule type" value="Genomic_DNA"/>
</dbReference>
<dbReference type="Pfam" id="PF04603">
    <property type="entry name" value="Mog1"/>
    <property type="match status" value="1"/>
</dbReference>
<gene>
    <name evidence="4" type="ORF">J8273_7044</name>
</gene>
<evidence type="ECO:0000256" key="1">
    <source>
        <dbReference type="ARBA" id="ARBA00010307"/>
    </source>
</evidence>
<dbReference type="SUPFAM" id="SSF55724">
    <property type="entry name" value="Mog1p/PsbP-like"/>
    <property type="match status" value="1"/>
</dbReference>
<protein>
    <submittedName>
        <fullName evidence="4">Ran-interacting Mog1 protein</fullName>
    </submittedName>
</protein>
<evidence type="ECO:0000256" key="3">
    <source>
        <dbReference type="ARBA" id="ARBA00022927"/>
    </source>
</evidence>
<keyword evidence="3" id="KW-0653">Protein transport</keyword>
<evidence type="ECO:0000313" key="5">
    <source>
        <dbReference type="Proteomes" id="UP000717585"/>
    </source>
</evidence>
<sequence>MAAEKVALYGGMMSAIIPKEFKDVSEVREVPDHQHVLMSYERERSVIIELNEMLPTTDTNETCVEHFKELARINLSPDYTLTAIFEMADESIPTRLGQGALIADCSGSQTVNGKKITMEMIVVRMPAVHTDLLITAMSADPTDIPDIARGIAASITVHDWRLFG</sequence>
<dbReference type="OrthoDB" id="10255285at2759"/>
<dbReference type="PANTHER" id="PTHR15837">
    <property type="entry name" value="RAN GUANINE NUCLEOTIDE RELEASE FACTOR"/>
    <property type="match status" value="1"/>
</dbReference>
<dbReference type="GO" id="GO:0006606">
    <property type="term" value="P:protein import into nucleus"/>
    <property type="evidence" value="ECO:0007669"/>
    <property type="project" value="TreeGrafter"/>
</dbReference>
<evidence type="ECO:0000256" key="2">
    <source>
        <dbReference type="ARBA" id="ARBA00022448"/>
    </source>
</evidence>
<reference evidence="4" key="1">
    <citation type="submission" date="2021-05" db="EMBL/GenBank/DDBJ databases">
        <title>A free-living protist that lacks canonical eukaryotic 1 DNA replication and segregation systems.</title>
        <authorList>
            <person name="Salas-Leiva D.E."/>
            <person name="Tromer E.C."/>
            <person name="Curtis B.A."/>
            <person name="Jerlstrom-Hultqvist J."/>
            <person name="Kolisko M."/>
            <person name="Yi Z."/>
            <person name="Salas-Leiva J.S."/>
            <person name="Gallot-Lavallee L."/>
            <person name="Kops G.J.P.L."/>
            <person name="Archibald J.M."/>
            <person name="Simpson A.G.B."/>
            <person name="Roger A.J."/>
        </authorList>
    </citation>
    <scope>NUCLEOTIDE SEQUENCE</scope>
    <source>
        <strain evidence="4">BICM</strain>
    </source>
</reference>
<dbReference type="Gene3D" id="3.40.1000.10">
    <property type="entry name" value="Mog1/PsbP, alpha/beta/alpha sandwich"/>
    <property type="match status" value="1"/>
</dbReference>
<dbReference type="Proteomes" id="UP000717585">
    <property type="component" value="Unassembled WGS sequence"/>
</dbReference>
<dbReference type="GO" id="GO:0031267">
    <property type="term" value="F:small GTPase binding"/>
    <property type="evidence" value="ECO:0007669"/>
    <property type="project" value="TreeGrafter"/>
</dbReference>
<organism evidence="4 5">
    <name type="scientific">Carpediemonas membranifera</name>
    <dbReference type="NCBI Taxonomy" id="201153"/>
    <lineage>
        <taxon>Eukaryota</taxon>
        <taxon>Metamonada</taxon>
        <taxon>Carpediemonas-like organisms</taxon>
        <taxon>Carpediemonas</taxon>
    </lineage>
</organism>
<dbReference type="InterPro" id="IPR007681">
    <property type="entry name" value="Mog1"/>
</dbReference>
<dbReference type="InterPro" id="IPR016123">
    <property type="entry name" value="Mog1/PsbP_a/b/a-sand"/>
</dbReference>
<keyword evidence="2" id="KW-0813">Transport</keyword>
<proteinExistence type="inferred from homology"/>
<dbReference type="GO" id="GO:0005085">
    <property type="term" value="F:guanyl-nucleotide exchange factor activity"/>
    <property type="evidence" value="ECO:0007669"/>
    <property type="project" value="TreeGrafter"/>
</dbReference>
<dbReference type="PANTHER" id="PTHR15837:SF0">
    <property type="entry name" value="RAN GUANINE NUCLEOTIDE RELEASE FACTOR"/>
    <property type="match status" value="1"/>
</dbReference>
<keyword evidence="5" id="KW-1185">Reference proteome</keyword>
<dbReference type="AlphaFoldDB" id="A0A8J6DZR6"/>
<name>A0A8J6DZR6_9EUKA</name>